<evidence type="ECO:0000259" key="7">
    <source>
        <dbReference type="Pfam" id="PF02384"/>
    </source>
</evidence>
<evidence type="ECO:0000256" key="5">
    <source>
        <dbReference type="ARBA" id="ARBA00022747"/>
    </source>
</evidence>
<name>A0ABU3Z7Z5_9FIRM</name>
<dbReference type="Gene3D" id="3.40.50.150">
    <property type="entry name" value="Vaccinia Virus protein VP39"/>
    <property type="match status" value="1"/>
</dbReference>
<gene>
    <name evidence="8" type="ORF">RVY80_04095</name>
</gene>
<evidence type="ECO:0000256" key="4">
    <source>
        <dbReference type="ARBA" id="ARBA00022691"/>
    </source>
</evidence>
<keyword evidence="4" id="KW-0949">S-adenosyl-L-methionine</keyword>
<evidence type="ECO:0000256" key="3">
    <source>
        <dbReference type="ARBA" id="ARBA00022679"/>
    </source>
</evidence>
<organism evidence="8 9">
    <name type="scientific">Veillonella absiana</name>
    <dbReference type="NCBI Taxonomy" id="3079305"/>
    <lineage>
        <taxon>Bacteria</taxon>
        <taxon>Bacillati</taxon>
        <taxon>Bacillota</taxon>
        <taxon>Negativicutes</taxon>
        <taxon>Veillonellales</taxon>
        <taxon>Veillonellaceae</taxon>
        <taxon>Veillonella</taxon>
    </lineage>
</organism>
<reference evidence="8 9" key="1">
    <citation type="submission" date="2023-10" db="EMBL/GenBank/DDBJ databases">
        <title>Veillonella sp. nov., isolated from a pig farm feces dump.</title>
        <authorList>
            <person name="Chang Y.-H."/>
        </authorList>
    </citation>
    <scope>NUCLEOTIDE SEQUENCE [LARGE SCALE GENOMIC DNA]</scope>
    <source>
        <strain evidence="8 9">YH-vei2233</strain>
    </source>
</reference>
<evidence type="ECO:0000256" key="2">
    <source>
        <dbReference type="ARBA" id="ARBA00022603"/>
    </source>
</evidence>
<accession>A0ABU3Z7Z5</accession>
<evidence type="ECO:0000313" key="9">
    <source>
        <dbReference type="Proteomes" id="UP001272515"/>
    </source>
</evidence>
<protein>
    <recommendedName>
        <fullName evidence="1">site-specific DNA-methyltransferase (adenine-specific)</fullName>
        <ecNumber evidence="1">2.1.1.72</ecNumber>
    </recommendedName>
</protein>
<dbReference type="SUPFAM" id="SSF53335">
    <property type="entry name" value="S-adenosyl-L-methionine-dependent methyltransferases"/>
    <property type="match status" value="1"/>
</dbReference>
<dbReference type="RefSeq" id="WP_317329750.1">
    <property type="nucleotide sequence ID" value="NZ_JAWJZA010000002.1"/>
</dbReference>
<keyword evidence="9" id="KW-1185">Reference proteome</keyword>
<evidence type="ECO:0000256" key="1">
    <source>
        <dbReference type="ARBA" id="ARBA00011900"/>
    </source>
</evidence>
<dbReference type="GO" id="GO:0008168">
    <property type="term" value="F:methyltransferase activity"/>
    <property type="evidence" value="ECO:0007669"/>
    <property type="project" value="UniProtKB-KW"/>
</dbReference>
<keyword evidence="5" id="KW-0680">Restriction system</keyword>
<dbReference type="EMBL" id="JAWJZB010000004">
    <property type="protein sequence ID" value="MDV5088029.1"/>
    <property type="molecule type" value="Genomic_DNA"/>
</dbReference>
<dbReference type="InterPro" id="IPR051537">
    <property type="entry name" value="DNA_Adenine_Mtase"/>
</dbReference>
<comment type="caution">
    <text evidence="8">The sequence shown here is derived from an EMBL/GenBank/DDBJ whole genome shotgun (WGS) entry which is preliminary data.</text>
</comment>
<dbReference type="InterPro" id="IPR003356">
    <property type="entry name" value="DNA_methylase_A-5"/>
</dbReference>
<sequence>MFGSHKAYKAVRKELVENQQLRAVISMPSGVFKPYAGVSTGILIFTRTDAGGTDKVWFYDMKADGFSLDDKRNPIEANDIPDILERFANLDAEETRERTEQSFLVPKEEIVDNDYDLFLNKYKKIEYVPVEYPPTSELLAELKTIEEKISVELLELEKLLCGKN</sequence>
<dbReference type="PANTHER" id="PTHR42933:SF3">
    <property type="entry name" value="TYPE I RESTRICTION ENZYME MJAVIII METHYLASE SUBUNIT"/>
    <property type="match status" value="1"/>
</dbReference>
<dbReference type="EC" id="2.1.1.72" evidence="1"/>
<dbReference type="PANTHER" id="PTHR42933">
    <property type="entry name" value="SLR6095 PROTEIN"/>
    <property type="match status" value="1"/>
</dbReference>
<keyword evidence="3" id="KW-0808">Transferase</keyword>
<dbReference type="GO" id="GO:0032259">
    <property type="term" value="P:methylation"/>
    <property type="evidence" value="ECO:0007669"/>
    <property type="project" value="UniProtKB-KW"/>
</dbReference>
<dbReference type="InterPro" id="IPR029063">
    <property type="entry name" value="SAM-dependent_MTases_sf"/>
</dbReference>
<evidence type="ECO:0000313" key="8">
    <source>
        <dbReference type="EMBL" id="MDV5088029.1"/>
    </source>
</evidence>
<comment type="catalytic activity">
    <reaction evidence="6">
        <text>a 2'-deoxyadenosine in DNA + S-adenosyl-L-methionine = an N(6)-methyl-2'-deoxyadenosine in DNA + S-adenosyl-L-homocysteine + H(+)</text>
        <dbReference type="Rhea" id="RHEA:15197"/>
        <dbReference type="Rhea" id="RHEA-COMP:12418"/>
        <dbReference type="Rhea" id="RHEA-COMP:12419"/>
        <dbReference type="ChEBI" id="CHEBI:15378"/>
        <dbReference type="ChEBI" id="CHEBI:57856"/>
        <dbReference type="ChEBI" id="CHEBI:59789"/>
        <dbReference type="ChEBI" id="CHEBI:90615"/>
        <dbReference type="ChEBI" id="CHEBI:90616"/>
        <dbReference type="EC" id="2.1.1.72"/>
    </reaction>
</comment>
<evidence type="ECO:0000256" key="6">
    <source>
        <dbReference type="ARBA" id="ARBA00047942"/>
    </source>
</evidence>
<proteinExistence type="predicted"/>
<keyword evidence="2 8" id="KW-0489">Methyltransferase</keyword>
<feature type="domain" description="DNA methylase adenine-specific" evidence="7">
    <location>
        <begin position="7"/>
        <end position="124"/>
    </location>
</feature>
<dbReference type="Proteomes" id="UP001272515">
    <property type="component" value="Unassembled WGS sequence"/>
</dbReference>
<dbReference type="Pfam" id="PF02384">
    <property type="entry name" value="N6_Mtase"/>
    <property type="match status" value="1"/>
</dbReference>